<dbReference type="GO" id="GO:0045944">
    <property type="term" value="P:positive regulation of transcription by RNA polymerase II"/>
    <property type="evidence" value="ECO:0007669"/>
    <property type="project" value="InterPro"/>
</dbReference>
<dbReference type="FunFam" id="3.40.1810.10:FF:000003">
    <property type="entry name" value="MADS-box transcription factor MADS-MC"/>
    <property type="match status" value="1"/>
</dbReference>
<dbReference type="InterPro" id="IPR036879">
    <property type="entry name" value="TF_MADSbox_sf"/>
</dbReference>
<dbReference type="SMR" id="A0A059V6W2"/>
<dbReference type="PRINTS" id="PR00404">
    <property type="entry name" value="MADSDOMAIN"/>
</dbReference>
<dbReference type="SMART" id="SM00432">
    <property type="entry name" value="MADS"/>
    <property type="match status" value="1"/>
</dbReference>
<dbReference type="AlphaFoldDB" id="A0A059V6W2"/>
<dbReference type="InterPro" id="IPR002100">
    <property type="entry name" value="TF_MADSbox"/>
</dbReference>
<sequence>MGRRKLQLKRIENKSSRQVTFSKRRTGLIKKARELAVLCDVDVALVIFSSRGKLYEFSSANSLPSILDRYRSRFEEEALAVNSVNAEGSQSKHSSLHSHAQLLQIVQRQLEGQNFEQMTVTCLVQLEKQLDAALTQTRARKTQLMMESIVTLHEKERALREEKERLESEIAALKNGTDTSGGAMATLSLLK</sequence>
<evidence type="ECO:0000256" key="2">
    <source>
        <dbReference type="ARBA" id="ARBA00023015"/>
    </source>
</evidence>
<dbReference type="PROSITE" id="PS50066">
    <property type="entry name" value="MADS_BOX_2"/>
    <property type="match status" value="1"/>
</dbReference>
<dbReference type="PROSITE" id="PS51297">
    <property type="entry name" value="K_BOX"/>
    <property type="match status" value="1"/>
</dbReference>
<feature type="domain" description="K-box" evidence="8">
    <location>
        <begin position="86"/>
        <end position="176"/>
    </location>
</feature>
<evidence type="ECO:0000313" key="9">
    <source>
        <dbReference type="EMBL" id="AHZ89709.1"/>
    </source>
</evidence>
<dbReference type="GO" id="GO:0000977">
    <property type="term" value="F:RNA polymerase II transcription regulatory region sequence-specific DNA binding"/>
    <property type="evidence" value="ECO:0007669"/>
    <property type="project" value="InterPro"/>
</dbReference>
<dbReference type="PROSITE" id="PS00350">
    <property type="entry name" value="MADS_BOX_1"/>
    <property type="match status" value="1"/>
</dbReference>
<dbReference type="PANTHER" id="PTHR48019">
    <property type="entry name" value="SERUM RESPONSE FACTOR HOMOLOG"/>
    <property type="match status" value="1"/>
</dbReference>
<evidence type="ECO:0000256" key="4">
    <source>
        <dbReference type="ARBA" id="ARBA00023163"/>
    </source>
</evidence>
<evidence type="ECO:0000256" key="5">
    <source>
        <dbReference type="ARBA" id="ARBA00023242"/>
    </source>
</evidence>
<comment type="subcellular location">
    <subcellularLocation>
        <location evidence="1">Nucleus</location>
    </subcellularLocation>
</comment>
<keyword evidence="4" id="KW-0804">Transcription</keyword>
<evidence type="ECO:0000256" key="1">
    <source>
        <dbReference type="ARBA" id="ARBA00004123"/>
    </source>
</evidence>
<protein>
    <submittedName>
        <fullName evidence="9">Flowering locus C</fullName>
    </submittedName>
</protein>
<keyword evidence="6" id="KW-0175">Coiled coil</keyword>
<dbReference type="SUPFAM" id="SSF55455">
    <property type="entry name" value="SRF-like"/>
    <property type="match status" value="1"/>
</dbReference>
<dbReference type="GO" id="GO:0046983">
    <property type="term" value="F:protein dimerization activity"/>
    <property type="evidence" value="ECO:0007669"/>
    <property type="project" value="InterPro"/>
</dbReference>
<evidence type="ECO:0000259" key="8">
    <source>
        <dbReference type="PROSITE" id="PS51297"/>
    </source>
</evidence>
<feature type="domain" description="MADS-box" evidence="7">
    <location>
        <begin position="1"/>
        <end position="61"/>
    </location>
</feature>
<keyword evidence="2" id="KW-0805">Transcription regulation</keyword>
<keyword evidence="3" id="KW-0238">DNA-binding</keyword>
<keyword evidence="5" id="KW-0539">Nucleus</keyword>
<name>A0A059V6W2_9ROSI</name>
<gene>
    <name evidence="9" type="primary">FLC</name>
</gene>
<reference evidence="9" key="1">
    <citation type="submission" date="2014-02" db="EMBL/GenBank/DDBJ databases">
        <title>Gene cloning of flowering time control family from embryogenic callus in Dimocarpus longan.</title>
        <authorList>
            <person name="Chen Y.K."/>
            <person name="Lai Z.X."/>
            <person name="Lin Y.L."/>
        </authorList>
    </citation>
    <scope>NUCLEOTIDE SEQUENCE</scope>
    <source>
        <tissue evidence="9">Embryogenic callus</tissue>
    </source>
</reference>
<evidence type="ECO:0000256" key="6">
    <source>
        <dbReference type="SAM" id="Coils"/>
    </source>
</evidence>
<accession>A0A059V6W2</accession>
<dbReference type="Gene3D" id="3.40.1810.10">
    <property type="entry name" value="Transcription factor, MADS-box"/>
    <property type="match status" value="1"/>
</dbReference>
<dbReference type="GO" id="GO:0005634">
    <property type="term" value="C:nucleus"/>
    <property type="evidence" value="ECO:0007669"/>
    <property type="project" value="UniProtKB-SubCell"/>
</dbReference>
<dbReference type="CDD" id="cd00265">
    <property type="entry name" value="MADS_MEF2_like"/>
    <property type="match status" value="1"/>
</dbReference>
<evidence type="ECO:0000256" key="3">
    <source>
        <dbReference type="ARBA" id="ARBA00023125"/>
    </source>
</evidence>
<feature type="coiled-coil region" evidence="6">
    <location>
        <begin position="149"/>
        <end position="176"/>
    </location>
</feature>
<dbReference type="Pfam" id="PF00319">
    <property type="entry name" value="SRF-TF"/>
    <property type="match status" value="1"/>
</dbReference>
<dbReference type="InterPro" id="IPR050142">
    <property type="entry name" value="MADS-box/MEF2_TF"/>
</dbReference>
<evidence type="ECO:0000259" key="7">
    <source>
        <dbReference type="PROSITE" id="PS50066"/>
    </source>
</evidence>
<organism evidence="9">
    <name type="scientific">Dimocarpus longan</name>
    <dbReference type="NCBI Taxonomy" id="128017"/>
    <lineage>
        <taxon>Eukaryota</taxon>
        <taxon>Viridiplantae</taxon>
        <taxon>Streptophyta</taxon>
        <taxon>Embryophyta</taxon>
        <taxon>Tracheophyta</taxon>
        <taxon>Spermatophyta</taxon>
        <taxon>Magnoliopsida</taxon>
        <taxon>eudicotyledons</taxon>
        <taxon>Gunneridae</taxon>
        <taxon>Pentapetalae</taxon>
        <taxon>rosids</taxon>
        <taxon>malvids</taxon>
        <taxon>Sapindales</taxon>
        <taxon>Sapindaceae</taxon>
        <taxon>Dimocarpus</taxon>
    </lineage>
</organism>
<dbReference type="InterPro" id="IPR002487">
    <property type="entry name" value="TF_Kbox"/>
</dbReference>
<dbReference type="EMBL" id="KJ480952">
    <property type="protein sequence ID" value="AHZ89709.1"/>
    <property type="molecule type" value="mRNA"/>
</dbReference>
<dbReference type="GO" id="GO:0003700">
    <property type="term" value="F:DNA-binding transcription factor activity"/>
    <property type="evidence" value="ECO:0007669"/>
    <property type="project" value="InterPro"/>
</dbReference>
<dbReference type="Pfam" id="PF01486">
    <property type="entry name" value="K-box"/>
    <property type="match status" value="1"/>
</dbReference>
<dbReference type="InterPro" id="IPR033896">
    <property type="entry name" value="MEF2-like_N"/>
</dbReference>
<proteinExistence type="evidence at transcript level"/>